<evidence type="ECO:0000256" key="3">
    <source>
        <dbReference type="ARBA" id="ARBA00022618"/>
    </source>
</evidence>
<dbReference type="GO" id="GO:0071555">
    <property type="term" value="P:cell wall organization"/>
    <property type="evidence" value="ECO:0007669"/>
    <property type="project" value="UniProtKB-KW"/>
</dbReference>
<feature type="domain" description="Mur ligase central" evidence="14">
    <location>
        <begin position="106"/>
        <end position="294"/>
    </location>
</feature>
<keyword evidence="16" id="KW-1185">Reference proteome</keyword>
<evidence type="ECO:0000256" key="5">
    <source>
        <dbReference type="ARBA" id="ARBA00022840"/>
    </source>
</evidence>
<dbReference type="InterPro" id="IPR004101">
    <property type="entry name" value="Mur_ligase_C"/>
</dbReference>
<evidence type="ECO:0000256" key="7">
    <source>
        <dbReference type="ARBA" id="ARBA00022984"/>
    </source>
</evidence>
<evidence type="ECO:0000259" key="13">
    <source>
        <dbReference type="Pfam" id="PF02875"/>
    </source>
</evidence>
<keyword evidence="5 10" id="KW-0067">ATP-binding</keyword>
<dbReference type="GO" id="GO:0008360">
    <property type="term" value="P:regulation of cell shape"/>
    <property type="evidence" value="ECO:0007669"/>
    <property type="project" value="UniProtKB-KW"/>
</dbReference>
<dbReference type="HAMAP" id="MF_02019">
    <property type="entry name" value="MurF"/>
    <property type="match status" value="1"/>
</dbReference>
<evidence type="ECO:0000259" key="12">
    <source>
        <dbReference type="Pfam" id="PF01225"/>
    </source>
</evidence>
<comment type="catalytic activity">
    <reaction evidence="10 11">
        <text>D-alanyl-D-alanine + UDP-N-acetyl-alpha-D-muramoyl-L-alanyl-gamma-D-glutamyl-meso-2,6-diaminopimelate + ATP = UDP-N-acetyl-alpha-D-muramoyl-L-alanyl-gamma-D-glutamyl-meso-2,6-diaminopimeloyl-D-alanyl-D-alanine + ADP + phosphate + H(+)</text>
        <dbReference type="Rhea" id="RHEA:28374"/>
        <dbReference type="ChEBI" id="CHEBI:15378"/>
        <dbReference type="ChEBI" id="CHEBI:30616"/>
        <dbReference type="ChEBI" id="CHEBI:43474"/>
        <dbReference type="ChEBI" id="CHEBI:57822"/>
        <dbReference type="ChEBI" id="CHEBI:61386"/>
        <dbReference type="ChEBI" id="CHEBI:83905"/>
        <dbReference type="ChEBI" id="CHEBI:456216"/>
        <dbReference type="EC" id="6.3.2.10"/>
    </reaction>
</comment>
<dbReference type="Gene3D" id="3.40.1190.10">
    <property type="entry name" value="Mur-like, catalytic domain"/>
    <property type="match status" value="1"/>
</dbReference>
<evidence type="ECO:0000313" key="16">
    <source>
        <dbReference type="Proteomes" id="UP000613768"/>
    </source>
</evidence>
<feature type="binding site" evidence="10">
    <location>
        <begin position="107"/>
        <end position="113"/>
    </location>
    <ligand>
        <name>ATP</name>
        <dbReference type="ChEBI" id="CHEBI:30616"/>
    </ligand>
</feature>
<evidence type="ECO:0000256" key="8">
    <source>
        <dbReference type="ARBA" id="ARBA00023306"/>
    </source>
</evidence>
<keyword evidence="9 10" id="KW-0961">Cell wall biogenesis/degradation</keyword>
<dbReference type="InterPro" id="IPR051046">
    <property type="entry name" value="MurCDEF_CellWall_CoF430Synth"/>
</dbReference>
<dbReference type="GO" id="GO:0005737">
    <property type="term" value="C:cytoplasm"/>
    <property type="evidence" value="ECO:0007669"/>
    <property type="project" value="UniProtKB-SubCell"/>
</dbReference>
<evidence type="ECO:0000256" key="4">
    <source>
        <dbReference type="ARBA" id="ARBA00022741"/>
    </source>
</evidence>
<comment type="similarity">
    <text evidence="10">Belongs to the MurCDEF family. MurF subfamily.</text>
</comment>
<keyword evidence="6 10" id="KW-0133">Cell shape</keyword>
<evidence type="ECO:0000256" key="2">
    <source>
        <dbReference type="ARBA" id="ARBA00022598"/>
    </source>
</evidence>
<dbReference type="GO" id="GO:0009252">
    <property type="term" value="P:peptidoglycan biosynthetic process"/>
    <property type="evidence" value="ECO:0007669"/>
    <property type="project" value="UniProtKB-UniRule"/>
</dbReference>
<evidence type="ECO:0000259" key="14">
    <source>
        <dbReference type="Pfam" id="PF08245"/>
    </source>
</evidence>
<dbReference type="PANTHER" id="PTHR43024">
    <property type="entry name" value="UDP-N-ACETYLMURAMOYL-TRIPEPTIDE--D-ALANYL-D-ALANINE LIGASE"/>
    <property type="match status" value="1"/>
</dbReference>
<dbReference type="SUPFAM" id="SSF63418">
    <property type="entry name" value="MurE/MurF N-terminal domain"/>
    <property type="match status" value="1"/>
</dbReference>
<dbReference type="GO" id="GO:0005524">
    <property type="term" value="F:ATP binding"/>
    <property type="evidence" value="ECO:0007669"/>
    <property type="project" value="UniProtKB-UniRule"/>
</dbReference>
<dbReference type="Pfam" id="PF08245">
    <property type="entry name" value="Mur_ligase_M"/>
    <property type="match status" value="1"/>
</dbReference>
<evidence type="ECO:0000256" key="1">
    <source>
        <dbReference type="ARBA" id="ARBA00022490"/>
    </source>
</evidence>
<keyword evidence="7 10" id="KW-0573">Peptidoglycan synthesis</keyword>
<keyword evidence="8 10" id="KW-0131">Cell cycle</keyword>
<dbReference type="GO" id="GO:0051301">
    <property type="term" value="P:cell division"/>
    <property type="evidence" value="ECO:0007669"/>
    <property type="project" value="UniProtKB-KW"/>
</dbReference>
<proteinExistence type="inferred from homology"/>
<organism evidence="15 16">
    <name type="scientific">Pseudomarimonas arenosa</name>
    <dbReference type="NCBI Taxonomy" id="2774145"/>
    <lineage>
        <taxon>Bacteria</taxon>
        <taxon>Pseudomonadati</taxon>
        <taxon>Pseudomonadota</taxon>
        <taxon>Gammaproteobacteria</taxon>
        <taxon>Lysobacterales</taxon>
        <taxon>Lysobacteraceae</taxon>
        <taxon>Pseudomarimonas</taxon>
    </lineage>
</organism>
<dbReference type="InterPro" id="IPR000713">
    <property type="entry name" value="Mur_ligase_N"/>
</dbReference>
<comment type="caution">
    <text evidence="15">The sequence shown here is derived from an EMBL/GenBank/DDBJ whole genome shotgun (WGS) entry which is preliminary data.</text>
</comment>
<dbReference type="EMBL" id="JACYTR010000009">
    <property type="protein sequence ID" value="MBD8525453.1"/>
    <property type="molecule type" value="Genomic_DNA"/>
</dbReference>
<comment type="subcellular location">
    <subcellularLocation>
        <location evidence="10 11">Cytoplasm</location>
    </subcellularLocation>
</comment>
<dbReference type="EC" id="6.3.2.10" evidence="10 11"/>
<dbReference type="InterPro" id="IPR013221">
    <property type="entry name" value="Mur_ligase_cen"/>
</dbReference>
<evidence type="ECO:0000256" key="10">
    <source>
        <dbReference type="HAMAP-Rule" id="MF_02019"/>
    </source>
</evidence>
<keyword evidence="2 10" id="KW-0436">Ligase</keyword>
<gene>
    <name evidence="10" type="primary">murF</name>
    <name evidence="15" type="ORF">IFO71_06825</name>
</gene>
<dbReference type="Pfam" id="PF01225">
    <property type="entry name" value="Mur_ligase"/>
    <property type="match status" value="1"/>
</dbReference>
<keyword evidence="4 10" id="KW-0547">Nucleotide-binding</keyword>
<protein>
    <recommendedName>
        <fullName evidence="10 11">UDP-N-acetylmuramoyl-tripeptide--D-alanyl-D-alanine ligase</fullName>
        <ecNumber evidence="10 11">6.3.2.10</ecNumber>
    </recommendedName>
    <alternativeName>
        <fullName evidence="10">D-alanyl-D-alanine-adding enzyme</fullName>
    </alternativeName>
</protein>
<sequence>MKPTTLSTIAEWLGLPPPLEAREIRGVVADSRRVTPGDLFVALSGERVDGHDFVERARQQGAQAALVAHPVESPLPQLIVDSPLLAIGRIARQVAAQRRTRVLALTGSNGKTTVKTLLHAILLRVAPAYCNPGNHNNELGMPLALIAQPEDAEFAVYEMGAGQPGDIEYLADIALPEVALVNNIGPAHLERMGSLLGIADTKGAIYQALQPGGVAVLNADDAFAPWFESEKLHDGVKTLRFALQANAPFRAQAIELAEFSSRFLLQTPAGAAKVELPLPGRHNVSNALAAAAMAHAVGAPLAAIVEGLCSSQPVAGRQQSFALPAGGRLIDDSYNANPASVAAAIDRLAGHGGSRWLVLGDMRELGPDSRELHRGVGERAKRAGIEHLWVVGDDMLAAAEAFGQGARHFAEQAVLIETLRSALPADAVVLVKGSRGSRMERVVDALLGRGEDGHAA</sequence>
<dbReference type="Gene3D" id="3.40.1390.10">
    <property type="entry name" value="MurE/MurF, N-terminal domain"/>
    <property type="match status" value="1"/>
</dbReference>
<evidence type="ECO:0000256" key="9">
    <source>
        <dbReference type="ARBA" id="ARBA00023316"/>
    </source>
</evidence>
<evidence type="ECO:0000256" key="6">
    <source>
        <dbReference type="ARBA" id="ARBA00022960"/>
    </source>
</evidence>
<dbReference type="InterPro" id="IPR005863">
    <property type="entry name" value="UDP-N-AcMur_synth"/>
</dbReference>
<dbReference type="GO" id="GO:0047480">
    <property type="term" value="F:UDP-N-acetylmuramoyl-tripeptide-D-alanyl-D-alanine ligase activity"/>
    <property type="evidence" value="ECO:0007669"/>
    <property type="project" value="UniProtKB-UniRule"/>
</dbReference>
<dbReference type="Gene3D" id="3.90.190.20">
    <property type="entry name" value="Mur ligase, C-terminal domain"/>
    <property type="match status" value="1"/>
</dbReference>
<evidence type="ECO:0000256" key="11">
    <source>
        <dbReference type="RuleBase" id="RU004136"/>
    </source>
</evidence>
<dbReference type="NCBIfam" id="TIGR01143">
    <property type="entry name" value="murF"/>
    <property type="match status" value="1"/>
</dbReference>
<keyword evidence="1 10" id="KW-0963">Cytoplasm</keyword>
<dbReference type="AlphaFoldDB" id="A0AAW3ZH83"/>
<accession>A0AAW3ZH83</accession>
<evidence type="ECO:0000313" key="15">
    <source>
        <dbReference type="EMBL" id="MBD8525453.1"/>
    </source>
</evidence>
<dbReference type="InterPro" id="IPR036615">
    <property type="entry name" value="Mur_ligase_C_dom_sf"/>
</dbReference>
<comment type="pathway">
    <text evidence="10 11">Cell wall biogenesis; peptidoglycan biosynthesis.</text>
</comment>
<keyword evidence="3 10" id="KW-0132">Cell division</keyword>
<dbReference type="Proteomes" id="UP000613768">
    <property type="component" value="Unassembled WGS sequence"/>
</dbReference>
<dbReference type="RefSeq" id="WP_192028799.1">
    <property type="nucleotide sequence ID" value="NZ_JACYTR010000009.1"/>
</dbReference>
<dbReference type="PANTHER" id="PTHR43024:SF1">
    <property type="entry name" value="UDP-N-ACETYLMURAMOYL-TRIPEPTIDE--D-ALANYL-D-ALANINE LIGASE"/>
    <property type="match status" value="1"/>
</dbReference>
<name>A0AAW3ZH83_9GAMM</name>
<dbReference type="SUPFAM" id="SSF53244">
    <property type="entry name" value="MurD-like peptide ligases, peptide-binding domain"/>
    <property type="match status" value="1"/>
</dbReference>
<comment type="function">
    <text evidence="10 11">Involved in cell wall formation. Catalyzes the final step in the synthesis of UDP-N-acetylmuramoyl-pentapeptide, the precursor of murein.</text>
</comment>
<reference evidence="15 16" key="1">
    <citation type="submission" date="2020-09" db="EMBL/GenBank/DDBJ databases">
        <title>Pseudoxanthomonas sp. CAU 1598 isolated from sand of Yaerae Beach.</title>
        <authorList>
            <person name="Kim W."/>
        </authorList>
    </citation>
    <scope>NUCLEOTIDE SEQUENCE [LARGE SCALE GENOMIC DNA]</scope>
    <source>
        <strain evidence="15 16">CAU 1598</strain>
    </source>
</reference>
<feature type="domain" description="Mur ligase N-terminal catalytic" evidence="12">
    <location>
        <begin position="23"/>
        <end position="71"/>
    </location>
</feature>
<dbReference type="InterPro" id="IPR036565">
    <property type="entry name" value="Mur-like_cat_sf"/>
</dbReference>
<dbReference type="SUPFAM" id="SSF53623">
    <property type="entry name" value="MurD-like peptide ligases, catalytic domain"/>
    <property type="match status" value="1"/>
</dbReference>
<dbReference type="InterPro" id="IPR035911">
    <property type="entry name" value="MurE/MurF_N"/>
</dbReference>
<feature type="domain" description="Mur ligase C-terminal" evidence="13">
    <location>
        <begin position="317"/>
        <end position="435"/>
    </location>
</feature>
<dbReference type="Pfam" id="PF02875">
    <property type="entry name" value="Mur_ligase_C"/>
    <property type="match status" value="1"/>
</dbReference>